<dbReference type="RefSeq" id="WP_116884182.1">
    <property type="nucleotide sequence ID" value="NZ_CABMMC010000002.1"/>
</dbReference>
<keyword evidence="1" id="KW-0812">Transmembrane</keyword>
<dbReference type="OrthoDB" id="190325at2"/>
<dbReference type="EMBL" id="QEKH01000015">
    <property type="protein sequence ID" value="PVY40974.1"/>
    <property type="molecule type" value="Genomic_DNA"/>
</dbReference>
<dbReference type="GeneID" id="78295484"/>
<gene>
    <name evidence="2" type="ORF">C8D82_11525</name>
</gene>
<proteinExistence type="predicted"/>
<keyword evidence="1" id="KW-0472">Membrane</keyword>
<name>A0A2U1AX12_9BACT</name>
<keyword evidence="1" id="KW-1133">Transmembrane helix</keyword>
<comment type="caution">
    <text evidence="2">The sequence shown here is derived from an EMBL/GenBank/DDBJ whole genome shotgun (WGS) entry which is preliminary data.</text>
</comment>
<keyword evidence="3" id="KW-1185">Reference proteome</keyword>
<feature type="transmembrane region" description="Helical" evidence="1">
    <location>
        <begin position="12"/>
        <end position="32"/>
    </location>
</feature>
<evidence type="ECO:0000256" key="1">
    <source>
        <dbReference type="SAM" id="Phobius"/>
    </source>
</evidence>
<evidence type="ECO:0000313" key="2">
    <source>
        <dbReference type="EMBL" id="PVY40974.1"/>
    </source>
</evidence>
<dbReference type="Proteomes" id="UP000245959">
    <property type="component" value="Unassembled WGS sequence"/>
</dbReference>
<evidence type="ECO:0000313" key="3">
    <source>
        <dbReference type="Proteomes" id="UP000245959"/>
    </source>
</evidence>
<organism evidence="2 3">
    <name type="scientific">Victivallis vadensis</name>
    <dbReference type="NCBI Taxonomy" id="172901"/>
    <lineage>
        <taxon>Bacteria</taxon>
        <taxon>Pseudomonadati</taxon>
        <taxon>Lentisphaerota</taxon>
        <taxon>Lentisphaeria</taxon>
        <taxon>Victivallales</taxon>
        <taxon>Victivallaceae</taxon>
        <taxon>Victivallis</taxon>
    </lineage>
</organism>
<sequence>MNDPSYRNWNRWLLRGVLVYVPLSFLTPLLMYQFRDNNRLIVIDGRNSYHVTKYASQEQLVRLYEYMARLGTDALLMRNPAGLDRPELFDEMYVGQARQKALDLLKAEAENFGKQELHQKAEILGIQVLEADSRTSFLKISGQLLRNSGRNLNASAEILQFELSMNLVVNYDLGKNTVYPFVVSDINFNQQSIRK</sequence>
<accession>A0A2U1AX12</accession>
<reference evidence="2 3" key="1">
    <citation type="submission" date="2018-04" db="EMBL/GenBank/DDBJ databases">
        <title>Genomic Encyclopedia of Type Strains, Phase IV (KMG-IV): sequencing the most valuable type-strain genomes for metagenomic binning, comparative biology and taxonomic classification.</title>
        <authorList>
            <person name="Goeker M."/>
        </authorList>
    </citation>
    <scope>NUCLEOTIDE SEQUENCE [LARGE SCALE GENOMIC DNA]</scope>
    <source>
        <strain evidence="2 3">DSM 14823</strain>
    </source>
</reference>
<protein>
    <submittedName>
        <fullName evidence="2">Uncharacterized protein</fullName>
    </submittedName>
</protein>
<dbReference type="AlphaFoldDB" id="A0A2U1AX12"/>